<dbReference type="Pfam" id="PF20148">
    <property type="entry name" value="DUF6531"/>
    <property type="match status" value="1"/>
</dbReference>
<keyword evidence="3" id="KW-1133">Transmembrane helix</keyword>
<dbReference type="RefSeq" id="WP_062158983.1">
    <property type="nucleotide sequence ID" value="NZ_LGHJ01000028.1"/>
</dbReference>
<evidence type="ECO:0000313" key="7">
    <source>
        <dbReference type="Proteomes" id="UP000050514"/>
    </source>
</evidence>
<comment type="caution">
    <text evidence="6">The sequence shown here is derived from an EMBL/GenBank/DDBJ whole genome shotgun (WGS) entry which is preliminary data.</text>
</comment>
<evidence type="ECO:0000256" key="2">
    <source>
        <dbReference type="SAM" id="MobiDB-lite"/>
    </source>
</evidence>
<sequence>MHTLTTKNLHANIIRFFLVISLLTNTFLPIRKVSSAANPVSAGHFQPAALSSNLASSPLPIVSQYPVPASVSQSSLPAAYHYANGILETGFDGSPCSGYFNCVGTVSWSSPLNAIGVQDGASARLINSSHYADGNGLRACMVVTLGQIVHLTNAAIQAFVHQPQNVTQDMGMELSVSPTPLPCESPDWVIAYPYQEVGGYQGAGWYGGIYTGDVQAVRIRVWSNGGNAFCDPREFYIDSVRVYGTLSALSNRSTLSSNQPKNGQGDPRECAVSACGDASETAGDPIDTRTGNFDYSLVDLSLHTVAGELSFQRSYASLAVNTTLYPTNLGPGWTHNQDVRLLFEDDTVWFKAHTLNQYRFLVQGDGTYSPYPGVLAQLTYNSPTNTYMLIAADRSRYTFDGSGRLQSWRDERGFGFDYTYTEGQLTRVSEPLSGRFLQFEYQNGRLAAVSDSANRQVSFGYNASGDLTEFNDVRGQVWQYAYQDHRLTTVIAPGNPPFVELIVHYDSQGRAFQQYNAANERIVHLTFNPDGSTTVLDALDRPRTDGYDDRHTNIWQSDPAGYLLNKTYDANFRPIEVRDPYNRSIEYQWSANGANLTYVRDAAGNETHLEYDPVNRLVQLTDPLNRTLTFTYAGALLQSTSLHTGSATLTTTYTYTTAADFPQPPGLLKAVSDALGRTTTYTYDSLGQLVQIQDAAQNFTHFEYDEIGRPVSLTDPRGSVTHLSYDPAGNLIRWVRNYDPAKTQNEDNLFNLTETFTYDSLGRLQQATDPLGQTTSFTYDPAGRLIQITDPLGNSLHFAYNPAGQLIAQTDRLGQTTSYEYDTAGRLWRVRDALNRMVVTFSYNPDGTLAEESHPTAAGDYLIFYETYDALRHPLRIMDNTGHTIELTYNQSGQVTSRTDGLGRVTRYEYNSLGLLSAVVQNAVSGAVPDAQTNVRTQYDYDLLGNLTGITDANGHSTTFTYDVLDRLIGITDPLGNVTTFSYDPLGNLTAQHDPNGNTILNSYDLANRLQAVDYPPGTADVSFEYDSLGRLTDMQDGLGRTSWSYDPLGRITAVTDPFGKTLTYGYDAEGRRTSLTYPPTAGKALTYYYDPPGRLVEVREGSTPLVQYTYDVTGRLIQRSLANGVSSHYTYDLSGQLIELQHLTQDDIYTYAYEYDAVGNLTLSEESRQSRATSTPTVTLTPSPTPTSTVTLTPTPSVTPSRTPTRTATASPTPTRTSTSTRTPTPTPLPLRKVFLPLVCNLCSGTLPPPYPPPPSSGGMDAQRSSPPLDPYPAPLPESQTTPSQTSLNPWPWLQPLADFFETFLTRLQTALLPVTGKGLAVPPPASAPQTAAEVIQIGYEYDALDRLTAAQSSTGDTFTYTYDPSGNRLSQTQNGVATLFTYDAANRLLSAAGTAFSWDDNGNLRSDGLNTYTYDAANRLSTLTGPAAAYSFAYDGLGNRYRTTADGSLTTFTLDSAASLPQVLAAGDALYYHGLERIARQDAAGELDYFLTDRLGSVRLLTDAGGNVIRSQSFDPFGNLLSASGSTLTNYGFTGEWHDPTELIYLRARYYAPQWGRFLTRDPFPGILSQPATLNPYPYALNNPLRYTDPSGEFIETLFDAAMLGFDLYTIADKARRGCAVGWGDWAALGLDALSLAVPFLPAGGLVIRFAAHADDAGDVARLTRDINSLYDGVRSASAYLQKMGVPHSLRKQIIESFEIPTIRVRVSTFAEYGIRYYDNINAFEKGRFLFETFPASQQSLAIKREWNQMTRFRQWQIRPGTTIIEGRAAPQGQFLPGGQIQKFVLSLEDLMP</sequence>
<feature type="domain" description="Teneurin-like YD-shell" evidence="5">
    <location>
        <begin position="1338"/>
        <end position="1586"/>
    </location>
</feature>
<dbReference type="Gene3D" id="2.180.10.10">
    <property type="entry name" value="RHS repeat-associated core"/>
    <property type="match status" value="5"/>
</dbReference>
<dbReference type="PANTHER" id="PTHR32305:SF15">
    <property type="entry name" value="PROTEIN RHSA-RELATED"/>
    <property type="match status" value="1"/>
</dbReference>
<feature type="compositionally biased region" description="Low complexity" evidence="2">
    <location>
        <begin position="1171"/>
        <end position="1225"/>
    </location>
</feature>
<name>A0A0P6X984_9CHLR</name>
<organism evidence="6 7">
    <name type="scientific">Bellilinea caldifistulae</name>
    <dbReference type="NCBI Taxonomy" id="360411"/>
    <lineage>
        <taxon>Bacteria</taxon>
        <taxon>Bacillati</taxon>
        <taxon>Chloroflexota</taxon>
        <taxon>Anaerolineae</taxon>
        <taxon>Anaerolineales</taxon>
        <taxon>Anaerolineaceae</taxon>
        <taxon>Bellilinea</taxon>
    </lineage>
</organism>
<feature type="domain" description="DUF6531" evidence="4">
    <location>
        <begin position="283"/>
        <end position="360"/>
    </location>
</feature>
<feature type="region of interest" description="Disordered" evidence="2">
    <location>
        <begin position="1251"/>
        <end position="1288"/>
    </location>
</feature>
<dbReference type="InterPro" id="IPR050708">
    <property type="entry name" value="T6SS_VgrG/RHS"/>
</dbReference>
<dbReference type="InterPro" id="IPR045351">
    <property type="entry name" value="DUF6531"/>
</dbReference>
<dbReference type="Pfam" id="PF05593">
    <property type="entry name" value="RHS_repeat"/>
    <property type="match status" value="7"/>
</dbReference>
<dbReference type="STRING" id="360411.AC812_16475"/>
<feature type="domain" description="Teneurin-like YD-shell" evidence="5">
    <location>
        <begin position="867"/>
        <end position="1048"/>
    </location>
</feature>
<proteinExistence type="predicted"/>
<evidence type="ECO:0008006" key="8">
    <source>
        <dbReference type="Google" id="ProtNLM"/>
    </source>
</evidence>
<evidence type="ECO:0000259" key="4">
    <source>
        <dbReference type="Pfam" id="PF20148"/>
    </source>
</evidence>
<keyword evidence="3" id="KW-0472">Membrane</keyword>
<dbReference type="Pfam" id="PF25023">
    <property type="entry name" value="TEN_YD-shell"/>
    <property type="match status" value="2"/>
</dbReference>
<keyword evidence="7" id="KW-1185">Reference proteome</keyword>
<evidence type="ECO:0000259" key="5">
    <source>
        <dbReference type="Pfam" id="PF25023"/>
    </source>
</evidence>
<dbReference type="PANTHER" id="PTHR32305">
    <property type="match status" value="1"/>
</dbReference>
<dbReference type="EMBL" id="LGHJ01000028">
    <property type="protein sequence ID" value="KPL70921.1"/>
    <property type="molecule type" value="Genomic_DNA"/>
</dbReference>
<protein>
    <recommendedName>
        <fullName evidence="8">RHS repeat protein</fullName>
    </recommendedName>
</protein>
<dbReference type="NCBIfam" id="TIGR01643">
    <property type="entry name" value="YD_repeat_2x"/>
    <property type="match status" value="11"/>
</dbReference>
<dbReference type="InterPro" id="IPR006530">
    <property type="entry name" value="YD"/>
</dbReference>
<dbReference type="InterPro" id="IPR056823">
    <property type="entry name" value="TEN-like_YD-shell"/>
</dbReference>
<dbReference type="PATRIC" id="fig|360411.5.peg.1837"/>
<dbReference type="NCBIfam" id="TIGR03696">
    <property type="entry name" value="Rhs_assc_core"/>
    <property type="match status" value="1"/>
</dbReference>
<feature type="region of interest" description="Disordered" evidence="2">
    <location>
        <begin position="1166"/>
        <end position="1231"/>
    </location>
</feature>
<dbReference type="InterPro" id="IPR031325">
    <property type="entry name" value="RHS_repeat"/>
</dbReference>
<keyword evidence="1" id="KW-0677">Repeat</keyword>
<keyword evidence="3" id="KW-0812">Transmembrane</keyword>
<feature type="transmembrane region" description="Helical" evidence="3">
    <location>
        <begin position="12"/>
        <end position="30"/>
    </location>
</feature>
<evidence type="ECO:0000313" key="6">
    <source>
        <dbReference type="EMBL" id="KPL70921.1"/>
    </source>
</evidence>
<dbReference type="InterPro" id="IPR022385">
    <property type="entry name" value="Rhs_assc_core"/>
</dbReference>
<dbReference type="Proteomes" id="UP000050514">
    <property type="component" value="Unassembled WGS sequence"/>
</dbReference>
<gene>
    <name evidence="6" type="ORF">AC812_16475</name>
</gene>
<feature type="compositionally biased region" description="Polar residues" evidence="2">
    <location>
        <begin position="1279"/>
        <end position="1288"/>
    </location>
</feature>
<accession>A0A0P6X984</accession>
<reference evidence="6 7" key="1">
    <citation type="submission" date="2015-07" db="EMBL/GenBank/DDBJ databases">
        <title>Draft genome of Bellilinea caldifistulae DSM 17877.</title>
        <authorList>
            <person name="Hemp J."/>
            <person name="Ward L.M."/>
            <person name="Pace L.A."/>
            <person name="Fischer W.W."/>
        </authorList>
    </citation>
    <scope>NUCLEOTIDE SEQUENCE [LARGE SCALE GENOMIC DNA]</scope>
    <source>
        <strain evidence="6 7">GOMI-1</strain>
    </source>
</reference>
<evidence type="ECO:0000256" key="1">
    <source>
        <dbReference type="ARBA" id="ARBA00022737"/>
    </source>
</evidence>
<evidence type="ECO:0000256" key="3">
    <source>
        <dbReference type="SAM" id="Phobius"/>
    </source>
</evidence>